<sequence>MKKIIILLVYILGFYHYSNAQGYKNPVISGFHPDPSVCRVGDDYYLVTSSFEYFPGVPVFHSKDLINWTKIGHCLTRPSQLKLDKCAPSSGIYAPTIRYHEGRFYMVTTNVSGGGNFYVHTDNPAGEWSEPVFVEQGGIDPTLYFEDSKCYFMSNGKGITISEIDIKTGKRLTESRIVWNGTGGRYPEAPHIYKKDGWYYLLISEGGTEYGHKMTIARSKAIYGPYESNPSNPIFTHMNENAQSNPIQGTGHGDFVQAHDGSWWMVFLGFRPQSLLHHVLGRETFLAPVRWDTNAWPVINGNGTVDINMNVPTLPLKPVKQHDLSTDFDEAKLGVEWNYLRNPYMNNYSLTEKKGSLRLKATPVSLDDNDSPTFVGRRQEHIDFSATTVLSLNDAKEDDQAGMSVFYTSQAHYDIFLKKSEKGKQKLMVNYHMGALDHTAYEMEVPGDKIYLKVKGDKDFYSFYYSVDGKKFNFLNKINVWYLSPETNGGFTGTYIGLYSASQSKNTKAYADFDTFIYKPDSLD</sequence>
<name>A0ABU1Y6M0_9FLAO</name>
<dbReference type="PANTHER" id="PTHR42812">
    <property type="entry name" value="BETA-XYLOSIDASE"/>
    <property type="match status" value="1"/>
</dbReference>
<dbReference type="Pfam" id="PF17851">
    <property type="entry name" value="GH43_C2"/>
    <property type="match status" value="1"/>
</dbReference>
<evidence type="ECO:0000313" key="7">
    <source>
        <dbReference type="Proteomes" id="UP001269081"/>
    </source>
</evidence>
<dbReference type="CDD" id="cd18617">
    <property type="entry name" value="GH43_XynB-like"/>
    <property type="match status" value="1"/>
</dbReference>
<dbReference type="EC" id="3.2.1.55" evidence="6"/>
<dbReference type="InterPro" id="IPR041542">
    <property type="entry name" value="GH43_C2"/>
</dbReference>
<evidence type="ECO:0000259" key="5">
    <source>
        <dbReference type="Pfam" id="PF17851"/>
    </source>
</evidence>
<dbReference type="SUPFAM" id="SSF75005">
    <property type="entry name" value="Arabinanase/levansucrase/invertase"/>
    <property type="match status" value="1"/>
</dbReference>
<evidence type="ECO:0000256" key="1">
    <source>
        <dbReference type="ARBA" id="ARBA00009865"/>
    </source>
</evidence>
<comment type="caution">
    <text evidence="6">The sequence shown here is derived from an EMBL/GenBank/DDBJ whole genome shotgun (WGS) entry which is preliminary data.</text>
</comment>
<dbReference type="Proteomes" id="UP001269081">
    <property type="component" value="Unassembled WGS sequence"/>
</dbReference>
<dbReference type="PANTHER" id="PTHR42812:SF12">
    <property type="entry name" value="BETA-XYLOSIDASE-RELATED"/>
    <property type="match status" value="1"/>
</dbReference>
<organism evidence="6 7">
    <name type="scientific">Flavobacterium piscis</name>
    <dbReference type="NCBI Taxonomy" id="1114874"/>
    <lineage>
        <taxon>Bacteria</taxon>
        <taxon>Pseudomonadati</taxon>
        <taxon>Bacteroidota</taxon>
        <taxon>Flavobacteriia</taxon>
        <taxon>Flavobacteriales</taxon>
        <taxon>Flavobacteriaceae</taxon>
        <taxon>Flavobacterium</taxon>
    </lineage>
</organism>
<evidence type="ECO:0000256" key="3">
    <source>
        <dbReference type="ARBA" id="ARBA00023295"/>
    </source>
</evidence>
<dbReference type="EMBL" id="JAVDWQ010000005">
    <property type="protein sequence ID" value="MDR7209864.1"/>
    <property type="molecule type" value="Genomic_DNA"/>
</dbReference>
<reference evidence="6 7" key="1">
    <citation type="submission" date="2023-07" db="EMBL/GenBank/DDBJ databases">
        <title>Sorghum-associated microbial communities from plants grown in Nebraska, USA.</title>
        <authorList>
            <person name="Schachtman D."/>
        </authorList>
    </citation>
    <scope>NUCLEOTIDE SEQUENCE [LARGE SCALE GENOMIC DNA]</scope>
    <source>
        <strain evidence="6 7">4129</strain>
    </source>
</reference>
<dbReference type="GO" id="GO:0046556">
    <property type="term" value="F:alpha-L-arabinofuranosidase activity"/>
    <property type="evidence" value="ECO:0007669"/>
    <property type="project" value="UniProtKB-EC"/>
</dbReference>
<dbReference type="Gene3D" id="2.60.120.200">
    <property type="match status" value="1"/>
</dbReference>
<evidence type="ECO:0000256" key="4">
    <source>
        <dbReference type="RuleBase" id="RU361187"/>
    </source>
</evidence>
<dbReference type="SUPFAM" id="SSF49899">
    <property type="entry name" value="Concanavalin A-like lectins/glucanases"/>
    <property type="match status" value="1"/>
</dbReference>
<keyword evidence="7" id="KW-1185">Reference proteome</keyword>
<keyword evidence="2 4" id="KW-0378">Hydrolase</keyword>
<proteinExistence type="inferred from homology"/>
<dbReference type="RefSeq" id="WP_310280417.1">
    <property type="nucleotide sequence ID" value="NZ_JAVDWQ010000005.1"/>
</dbReference>
<keyword evidence="3 4" id="KW-0326">Glycosidase</keyword>
<protein>
    <submittedName>
        <fullName evidence="6">Alpha-N-arabinofuranosidase</fullName>
        <ecNumber evidence="6">3.2.1.55</ecNumber>
    </submittedName>
</protein>
<accession>A0ABU1Y6M0</accession>
<dbReference type="InterPro" id="IPR013320">
    <property type="entry name" value="ConA-like_dom_sf"/>
</dbReference>
<gene>
    <name evidence="6" type="ORF">J2W48_001803</name>
</gene>
<dbReference type="InterPro" id="IPR023296">
    <property type="entry name" value="Glyco_hydro_beta-prop_sf"/>
</dbReference>
<dbReference type="InterPro" id="IPR051795">
    <property type="entry name" value="Glycosyl_Hydrlase_43"/>
</dbReference>
<dbReference type="Pfam" id="PF04616">
    <property type="entry name" value="Glyco_hydro_43"/>
    <property type="match status" value="1"/>
</dbReference>
<feature type="domain" description="Beta-xylosidase C-terminal Concanavalin A-like" evidence="5">
    <location>
        <begin position="326"/>
        <end position="519"/>
    </location>
</feature>
<comment type="similarity">
    <text evidence="1 4">Belongs to the glycosyl hydrolase 43 family.</text>
</comment>
<dbReference type="InterPro" id="IPR006710">
    <property type="entry name" value="Glyco_hydro_43"/>
</dbReference>
<dbReference type="Gene3D" id="2.115.10.20">
    <property type="entry name" value="Glycosyl hydrolase domain, family 43"/>
    <property type="match status" value="1"/>
</dbReference>
<evidence type="ECO:0000313" key="6">
    <source>
        <dbReference type="EMBL" id="MDR7209864.1"/>
    </source>
</evidence>
<evidence type="ECO:0000256" key="2">
    <source>
        <dbReference type="ARBA" id="ARBA00022801"/>
    </source>
</evidence>